<protein>
    <submittedName>
        <fullName evidence="2">Uncharacterized protein</fullName>
    </submittedName>
</protein>
<reference evidence="2 3" key="1">
    <citation type="journal article" date="2010" name="Stand. Genomic Sci.">
        <title>Complete genome sequence of Coraliomargarita akajimensis type strain (04OKA010-24).</title>
        <authorList>
            <person name="Mavromatis K."/>
            <person name="Abt B."/>
            <person name="Brambilla E."/>
            <person name="Lapidus A."/>
            <person name="Copeland A."/>
            <person name="Deshpande S."/>
            <person name="Nolan M."/>
            <person name="Lucas S."/>
            <person name="Tice H."/>
            <person name="Cheng J.F."/>
            <person name="Han C."/>
            <person name="Detter J.C."/>
            <person name="Woyke T."/>
            <person name="Goodwin L."/>
            <person name="Pitluck S."/>
            <person name="Held B."/>
            <person name="Brettin T."/>
            <person name="Tapia R."/>
            <person name="Ivanova N."/>
            <person name="Mikhailova N."/>
            <person name="Pati A."/>
            <person name="Liolios K."/>
            <person name="Chen A."/>
            <person name="Palaniappan K."/>
            <person name="Land M."/>
            <person name="Hauser L."/>
            <person name="Chang Y.J."/>
            <person name="Jeffries C.D."/>
            <person name="Rohde M."/>
            <person name="Goker M."/>
            <person name="Bristow J."/>
            <person name="Eisen J.A."/>
            <person name="Markowitz V."/>
            <person name="Hugenholtz P."/>
            <person name="Klenk H.P."/>
            <person name="Kyrpides N.C."/>
        </authorList>
    </citation>
    <scope>NUCLEOTIDE SEQUENCE [LARGE SCALE GENOMIC DNA]</scope>
    <source>
        <strain evidence="3">DSM 45221 / IAM 15411 / JCM 23193 / KCTC 12865</strain>
    </source>
</reference>
<dbReference type="Proteomes" id="UP000000925">
    <property type="component" value="Chromosome"/>
</dbReference>
<proteinExistence type="predicted"/>
<evidence type="ECO:0000313" key="2">
    <source>
        <dbReference type="EMBL" id="ADE53975.1"/>
    </source>
</evidence>
<feature type="compositionally biased region" description="Polar residues" evidence="1">
    <location>
        <begin position="18"/>
        <end position="28"/>
    </location>
</feature>
<dbReference type="KEGG" id="caa:Caka_0953"/>
<feature type="compositionally biased region" description="Polar residues" evidence="1">
    <location>
        <begin position="37"/>
        <end position="46"/>
    </location>
</feature>
<organism evidence="2 3">
    <name type="scientific">Coraliomargarita akajimensis (strain DSM 45221 / IAM 15411 / JCM 23193 / KCTC 12865 / 04OKA010-24)</name>
    <dbReference type="NCBI Taxonomy" id="583355"/>
    <lineage>
        <taxon>Bacteria</taxon>
        <taxon>Pseudomonadati</taxon>
        <taxon>Verrucomicrobiota</taxon>
        <taxon>Opitutia</taxon>
        <taxon>Puniceicoccales</taxon>
        <taxon>Coraliomargaritaceae</taxon>
        <taxon>Coraliomargarita</taxon>
    </lineage>
</organism>
<feature type="region of interest" description="Disordered" evidence="1">
    <location>
        <begin position="1"/>
        <end position="46"/>
    </location>
</feature>
<evidence type="ECO:0000256" key="1">
    <source>
        <dbReference type="SAM" id="MobiDB-lite"/>
    </source>
</evidence>
<gene>
    <name evidence="2" type="ordered locus">Caka_0953</name>
</gene>
<name>D5EQY2_CORAD</name>
<evidence type="ECO:0000313" key="3">
    <source>
        <dbReference type="Proteomes" id="UP000000925"/>
    </source>
</evidence>
<dbReference type="HOGENOM" id="CLU_3182536_0_0_0"/>
<sequence>MPESKRTAGDSRGDNKQDPQPTNMQVKRNSFEGATSAYRQPTPYQH</sequence>
<dbReference type="AlphaFoldDB" id="D5EQY2"/>
<dbReference type="EMBL" id="CP001998">
    <property type="protein sequence ID" value="ADE53975.1"/>
    <property type="molecule type" value="Genomic_DNA"/>
</dbReference>
<keyword evidence="3" id="KW-1185">Reference proteome</keyword>
<accession>D5EQY2</accession>
<feature type="compositionally biased region" description="Basic and acidic residues" evidence="1">
    <location>
        <begin position="1"/>
        <end position="17"/>
    </location>
</feature>